<organism evidence="2 3">
    <name type="scientific">Natrialba swarupiae</name>
    <dbReference type="NCBI Taxonomy" id="2448032"/>
    <lineage>
        <taxon>Archaea</taxon>
        <taxon>Methanobacteriati</taxon>
        <taxon>Methanobacteriota</taxon>
        <taxon>Stenosarchaea group</taxon>
        <taxon>Halobacteria</taxon>
        <taxon>Halobacteriales</taxon>
        <taxon>Natrialbaceae</taxon>
        <taxon>Natrialba</taxon>
    </lineage>
</organism>
<reference evidence="2 3" key="1">
    <citation type="submission" date="2019-08" db="EMBL/GenBank/DDBJ databases">
        <title>Archaea genome.</title>
        <authorList>
            <person name="Kajale S."/>
            <person name="Shouche Y."/>
            <person name="Deshpande N."/>
            <person name="Sharma A."/>
        </authorList>
    </citation>
    <scope>NUCLEOTIDE SEQUENCE [LARGE SCALE GENOMIC DNA]</scope>
    <source>
        <strain evidence="2 3">ESP3B_9</strain>
    </source>
</reference>
<accession>A0A5D5ARM4</accession>
<dbReference type="RefSeq" id="WP_149081032.1">
    <property type="nucleotide sequence ID" value="NZ_VTAW01000008.1"/>
</dbReference>
<evidence type="ECO:0000313" key="3">
    <source>
        <dbReference type="Proteomes" id="UP000324104"/>
    </source>
</evidence>
<keyword evidence="1" id="KW-0812">Transmembrane</keyword>
<protein>
    <submittedName>
        <fullName evidence="2">Uncharacterized protein</fullName>
    </submittedName>
</protein>
<proteinExistence type="predicted"/>
<feature type="transmembrane region" description="Helical" evidence="1">
    <location>
        <begin position="21"/>
        <end position="41"/>
    </location>
</feature>
<comment type="caution">
    <text evidence="2">The sequence shown here is derived from an EMBL/GenBank/DDBJ whole genome shotgun (WGS) entry which is preliminary data.</text>
</comment>
<feature type="transmembrane region" description="Helical" evidence="1">
    <location>
        <begin position="104"/>
        <end position="124"/>
    </location>
</feature>
<keyword evidence="1" id="KW-0472">Membrane</keyword>
<dbReference type="Proteomes" id="UP000324104">
    <property type="component" value="Unassembled WGS sequence"/>
</dbReference>
<feature type="transmembrane region" description="Helical" evidence="1">
    <location>
        <begin position="144"/>
        <end position="162"/>
    </location>
</feature>
<name>A0A5D5ARM4_9EURY</name>
<feature type="transmembrane region" description="Helical" evidence="1">
    <location>
        <begin position="182"/>
        <end position="201"/>
    </location>
</feature>
<evidence type="ECO:0000256" key="1">
    <source>
        <dbReference type="SAM" id="Phobius"/>
    </source>
</evidence>
<keyword evidence="1" id="KW-1133">Transmembrane helix</keyword>
<dbReference type="AlphaFoldDB" id="A0A5D5ARM4"/>
<evidence type="ECO:0000313" key="2">
    <source>
        <dbReference type="EMBL" id="TYT62482.1"/>
    </source>
</evidence>
<feature type="transmembrane region" description="Helical" evidence="1">
    <location>
        <begin position="78"/>
        <end position="98"/>
    </location>
</feature>
<keyword evidence="3" id="KW-1185">Reference proteome</keyword>
<feature type="transmembrane region" description="Helical" evidence="1">
    <location>
        <begin position="53"/>
        <end position="71"/>
    </location>
</feature>
<feature type="transmembrane region" description="Helical" evidence="1">
    <location>
        <begin position="250"/>
        <end position="272"/>
    </location>
</feature>
<feature type="transmembrane region" description="Helical" evidence="1">
    <location>
        <begin position="208"/>
        <end position="226"/>
    </location>
</feature>
<gene>
    <name evidence="2" type="ORF">FYC77_08290</name>
</gene>
<sequence length="287" mass="29472">MRPPRRERLALAAAAVRRSPLFGATVGGLALPAAATAYFVATGYGLEGIVPPGALGALLVALGALLGGAAVMGYPATVGLSVLALVVLGSLLTVPVDLPPSEPTAAAATAPVLAATILAIYLFAGECAVRNRRAVLASLTPRTVSVGVAAGAVHALATMWASAYVRQEPVLEAVVPTHPLEAIALVYVVVGLGLLGAVPAVALYRLRLVTPTVALVASFSWTYRTAWDSLAVHRETGGAAASISPEVDTIYTVLWMVPLAVVLAVGFLEYALRSVVPDRRRLTSREG</sequence>
<dbReference type="EMBL" id="VTAW01000008">
    <property type="protein sequence ID" value="TYT62482.1"/>
    <property type="molecule type" value="Genomic_DNA"/>
</dbReference>